<name>A0A2C9WFG1_MANES</name>
<protein>
    <submittedName>
        <fullName evidence="1">Uncharacterized protein</fullName>
    </submittedName>
</protein>
<dbReference type="AlphaFoldDB" id="A0A2C9WFG1"/>
<sequence>MLRKATRGSRQGGMPLPWLTWAWAWHPPLRRVPWRGSPECTPDDRHLRHCHATPKEAPNSRLCSRISWYISLSSLSCETKG</sequence>
<evidence type="ECO:0000313" key="1">
    <source>
        <dbReference type="EMBL" id="OAY58655.1"/>
    </source>
</evidence>
<proteinExistence type="predicted"/>
<dbReference type="EMBL" id="CM004388">
    <property type="protein sequence ID" value="OAY58655.1"/>
    <property type="molecule type" value="Genomic_DNA"/>
</dbReference>
<reference evidence="1" key="1">
    <citation type="submission" date="2016-02" db="EMBL/GenBank/DDBJ databases">
        <title>WGS assembly of Manihot esculenta.</title>
        <authorList>
            <person name="Bredeson J.V."/>
            <person name="Prochnik S.E."/>
            <person name="Lyons J.B."/>
            <person name="Schmutz J."/>
            <person name="Grimwood J."/>
            <person name="Vrebalov J."/>
            <person name="Bart R.S."/>
            <person name="Amuge T."/>
            <person name="Ferguson M.E."/>
            <person name="Green R."/>
            <person name="Putnam N."/>
            <person name="Stites J."/>
            <person name="Rounsley S."/>
            <person name="Rokhsar D.S."/>
        </authorList>
    </citation>
    <scope>NUCLEOTIDE SEQUENCE [LARGE SCALE GENOMIC DNA]</scope>
    <source>
        <tissue evidence="1">Leaf</tissue>
    </source>
</reference>
<organism evidence="1">
    <name type="scientific">Manihot esculenta</name>
    <name type="common">Cassava</name>
    <name type="synonym">Jatropha manihot</name>
    <dbReference type="NCBI Taxonomy" id="3983"/>
    <lineage>
        <taxon>Eukaryota</taxon>
        <taxon>Viridiplantae</taxon>
        <taxon>Streptophyta</taxon>
        <taxon>Embryophyta</taxon>
        <taxon>Tracheophyta</taxon>
        <taxon>Spermatophyta</taxon>
        <taxon>Magnoliopsida</taxon>
        <taxon>eudicotyledons</taxon>
        <taxon>Gunneridae</taxon>
        <taxon>Pentapetalae</taxon>
        <taxon>rosids</taxon>
        <taxon>fabids</taxon>
        <taxon>Malpighiales</taxon>
        <taxon>Euphorbiaceae</taxon>
        <taxon>Crotonoideae</taxon>
        <taxon>Manihoteae</taxon>
        <taxon>Manihot</taxon>
    </lineage>
</organism>
<accession>A0A2C9WFG1</accession>
<gene>
    <name evidence="1" type="ORF">MANES_02G196700</name>
</gene>